<reference evidence="1 2" key="1">
    <citation type="submission" date="2019-05" db="EMBL/GenBank/DDBJ databases">
        <title>Another draft genome of Portunus trituberculatus and its Hox gene families provides insights of decapod evolution.</title>
        <authorList>
            <person name="Jeong J.-H."/>
            <person name="Song I."/>
            <person name="Kim S."/>
            <person name="Choi T."/>
            <person name="Kim D."/>
            <person name="Ryu S."/>
            <person name="Kim W."/>
        </authorList>
    </citation>
    <scope>NUCLEOTIDE SEQUENCE [LARGE SCALE GENOMIC DNA]</scope>
    <source>
        <tissue evidence="1">Muscle</tissue>
    </source>
</reference>
<keyword evidence="2" id="KW-1185">Reference proteome</keyword>
<dbReference type="Proteomes" id="UP000324222">
    <property type="component" value="Unassembled WGS sequence"/>
</dbReference>
<dbReference type="PANTHER" id="PTHR15681">
    <property type="entry name" value="MAD2L1-BINDING PROTEIN"/>
    <property type="match status" value="1"/>
</dbReference>
<dbReference type="Pfam" id="PF06581">
    <property type="entry name" value="p31comet"/>
    <property type="match status" value="1"/>
</dbReference>
<accession>A0A5B7EL39</accession>
<dbReference type="OrthoDB" id="6358883at2759"/>
<name>A0A5B7EL39_PORTR</name>
<proteinExistence type="predicted"/>
<dbReference type="GO" id="GO:0005634">
    <property type="term" value="C:nucleus"/>
    <property type="evidence" value="ECO:0007669"/>
    <property type="project" value="InterPro"/>
</dbReference>
<evidence type="ECO:0000313" key="2">
    <source>
        <dbReference type="Proteomes" id="UP000324222"/>
    </source>
</evidence>
<evidence type="ECO:0000313" key="1">
    <source>
        <dbReference type="EMBL" id="MPC34048.1"/>
    </source>
</evidence>
<organism evidence="1 2">
    <name type="scientific">Portunus trituberculatus</name>
    <name type="common">Swimming crab</name>
    <name type="synonym">Neptunus trituberculatus</name>
    <dbReference type="NCBI Taxonomy" id="210409"/>
    <lineage>
        <taxon>Eukaryota</taxon>
        <taxon>Metazoa</taxon>
        <taxon>Ecdysozoa</taxon>
        <taxon>Arthropoda</taxon>
        <taxon>Crustacea</taxon>
        <taxon>Multicrustacea</taxon>
        <taxon>Malacostraca</taxon>
        <taxon>Eumalacostraca</taxon>
        <taxon>Eucarida</taxon>
        <taxon>Decapoda</taxon>
        <taxon>Pleocyemata</taxon>
        <taxon>Brachyura</taxon>
        <taxon>Eubrachyura</taxon>
        <taxon>Portunoidea</taxon>
        <taxon>Portunidae</taxon>
        <taxon>Portuninae</taxon>
        <taxon>Portunus</taxon>
    </lineage>
</organism>
<comment type="caution">
    <text evidence="1">The sequence shown here is derived from an EMBL/GenBank/DDBJ whole genome shotgun (WGS) entry which is preliminary data.</text>
</comment>
<dbReference type="AlphaFoldDB" id="A0A5B7EL39"/>
<gene>
    <name evidence="1" type="ORF">E2C01_027421</name>
</gene>
<dbReference type="Gene3D" id="3.30.900.20">
    <property type="match status" value="1"/>
</dbReference>
<dbReference type="PANTHER" id="PTHR15681:SF1">
    <property type="entry name" value="MAD2L1-BINDING PROTEIN"/>
    <property type="match status" value="1"/>
</dbReference>
<sequence>MQRLVPSASGQSYGTRCKKPVAVTVTSDTPLDMEACAGVVEVLVKHILYQRGQIPVPFDALQREARLQRSISQAHLRDAALPLNARQNSVSRKEEIMKHKLQRKRQQWLCKVDKFLLNFNSMKESLHNELKSGSVRGVKVILGSSVMTGRESYFIRLPEDYSSQSSTQPAKPHNRGLKLFRNLVTNEALLKVMNQPCGVQRIWVMVQKSTGLKNTTDHTKSLGANTTAVNMIHRPEYSEHQRTTKVEINIQHRSVSASMDLTPTVGSGITLHNLGTKRSLYLSSPSVFHSCSSNRNQGMLTCTYLEKESDNGTSDSDRHKMLPPSLIRNSDCTYNKSILKTPVKLYKEDIIPMVETPVHSSFLKVESFTPSKQLASRLGTFNLSDGTLDTTWYQIDCLISGFRDMWNLLKSAPNSNTSINHTINP</sequence>
<dbReference type="InterPro" id="IPR009511">
    <property type="entry name" value="MAD1/Cdc20-bound-Mad2-bd"/>
</dbReference>
<dbReference type="EMBL" id="VSRR010002970">
    <property type="protein sequence ID" value="MPC34048.1"/>
    <property type="molecule type" value="Genomic_DNA"/>
</dbReference>
<dbReference type="InterPro" id="IPR053729">
    <property type="entry name" value="MAD2L1BP_domain_sf"/>
</dbReference>
<dbReference type="GO" id="GO:0007096">
    <property type="term" value="P:regulation of exit from mitosis"/>
    <property type="evidence" value="ECO:0007669"/>
    <property type="project" value="InterPro"/>
</dbReference>
<protein>
    <submittedName>
        <fullName evidence="1">Uncharacterized protein</fullName>
    </submittedName>
</protein>